<feature type="domain" description="DUF7134" evidence="13">
    <location>
        <begin position="11"/>
        <end position="163"/>
    </location>
</feature>
<accession>A0A2P8DXX8</accession>
<feature type="region of interest" description="Disordered" evidence="9">
    <location>
        <begin position="339"/>
        <end position="358"/>
    </location>
</feature>
<evidence type="ECO:0000259" key="12">
    <source>
        <dbReference type="Pfam" id="PF07730"/>
    </source>
</evidence>
<sequence>MWTVQDIRGAWAHHPRWREATITAVAAALYLLGASLDPDAETLVAPPASAYLVAALSCAVLPIRHRSPRTTIAVATGGACLGPALDFQVSPLLLAPVMIAVFSLATRSERRETVIPVALAMGLPAASAMLFAAQPWQEAGTAVTLAFFPVLAAVLGTSVRNRRAVIEERARRAEMTRENEAHRRVVEERMRIARDLHDVVAHHITLVHAQASVASLFFDSSPDKARESLDQLTENTSDALNELRATVGLLRRSEDPDTPLDPAPGLADLPALVESFQRAGLTVSVHRNGPTKPLSPGVDLTAYRIVQEALTNVTKHAGTATARVDLTYAHDGLTLTVTDDGGHTTPAGSDDSTGHGLTGMRERATAVGGRLSAGRRPEGGYRVTAELPMPASRNAATTGSASEDHRPEPDGEDVAGGRTPS</sequence>
<evidence type="ECO:0000259" key="13">
    <source>
        <dbReference type="Pfam" id="PF23539"/>
    </source>
</evidence>
<feature type="domain" description="Signal transduction histidine kinase subgroup 3 dimerisation and phosphoacceptor" evidence="12">
    <location>
        <begin position="188"/>
        <end position="253"/>
    </location>
</feature>
<evidence type="ECO:0000256" key="8">
    <source>
        <dbReference type="ARBA" id="ARBA00023012"/>
    </source>
</evidence>
<evidence type="ECO:0000256" key="9">
    <source>
        <dbReference type="SAM" id="MobiDB-lite"/>
    </source>
</evidence>
<evidence type="ECO:0000313" key="15">
    <source>
        <dbReference type="Proteomes" id="UP000243528"/>
    </source>
</evidence>
<dbReference type="EMBL" id="PYGE01000011">
    <property type="protein sequence ID" value="PSL02085.1"/>
    <property type="molecule type" value="Genomic_DNA"/>
</dbReference>
<evidence type="ECO:0000256" key="5">
    <source>
        <dbReference type="ARBA" id="ARBA00022741"/>
    </source>
</evidence>
<keyword evidence="10" id="KW-0472">Membrane</keyword>
<dbReference type="Proteomes" id="UP000243528">
    <property type="component" value="Unassembled WGS sequence"/>
</dbReference>
<dbReference type="Gene3D" id="3.30.565.10">
    <property type="entry name" value="Histidine kinase-like ATPase, C-terminal domain"/>
    <property type="match status" value="1"/>
</dbReference>
<dbReference type="GO" id="GO:0000155">
    <property type="term" value="F:phosphorelay sensor kinase activity"/>
    <property type="evidence" value="ECO:0007669"/>
    <property type="project" value="InterPro"/>
</dbReference>
<organism evidence="14 15">
    <name type="scientific">Haloactinopolyspora alba</name>
    <dbReference type="NCBI Taxonomy" id="648780"/>
    <lineage>
        <taxon>Bacteria</taxon>
        <taxon>Bacillati</taxon>
        <taxon>Actinomycetota</taxon>
        <taxon>Actinomycetes</taxon>
        <taxon>Jiangellales</taxon>
        <taxon>Jiangellaceae</taxon>
        <taxon>Haloactinopolyspora</taxon>
    </lineage>
</organism>
<dbReference type="Pfam" id="PF07730">
    <property type="entry name" value="HisKA_3"/>
    <property type="match status" value="1"/>
</dbReference>
<dbReference type="OrthoDB" id="227596at2"/>
<feature type="region of interest" description="Disordered" evidence="9">
    <location>
        <begin position="365"/>
        <end position="421"/>
    </location>
</feature>
<keyword evidence="10" id="KW-1133">Transmembrane helix</keyword>
<keyword evidence="5" id="KW-0547">Nucleotide-binding</keyword>
<dbReference type="CDD" id="cd16917">
    <property type="entry name" value="HATPase_UhpB-NarQ-NarX-like"/>
    <property type="match status" value="1"/>
</dbReference>
<evidence type="ECO:0000256" key="10">
    <source>
        <dbReference type="SAM" id="Phobius"/>
    </source>
</evidence>
<feature type="transmembrane region" description="Helical" evidence="10">
    <location>
        <begin position="113"/>
        <end position="133"/>
    </location>
</feature>
<protein>
    <recommendedName>
        <fullName evidence="2">histidine kinase</fullName>
        <ecNumber evidence="2">2.7.13.3</ecNumber>
    </recommendedName>
</protein>
<keyword evidence="7" id="KW-0067">ATP-binding</keyword>
<reference evidence="14 15" key="1">
    <citation type="submission" date="2018-03" db="EMBL/GenBank/DDBJ databases">
        <title>Genomic Encyclopedia of Archaeal and Bacterial Type Strains, Phase II (KMG-II): from individual species to whole genera.</title>
        <authorList>
            <person name="Goeker M."/>
        </authorList>
    </citation>
    <scope>NUCLEOTIDE SEQUENCE [LARGE SCALE GENOMIC DNA]</scope>
    <source>
        <strain evidence="14 15">DSM 45211</strain>
    </source>
</reference>
<dbReference type="InterPro" id="IPR055558">
    <property type="entry name" value="DUF7134"/>
</dbReference>
<comment type="caution">
    <text evidence="14">The sequence shown here is derived from an EMBL/GenBank/DDBJ whole genome shotgun (WGS) entry which is preliminary data.</text>
</comment>
<dbReference type="InterPro" id="IPR036890">
    <property type="entry name" value="HATPase_C_sf"/>
</dbReference>
<dbReference type="PANTHER" id="PTHR24421">
    <property type="entry name" value="NITRATE/NITRITE SENSOR PROTEIN NARX-RELATED"/>
    <property type="match status" value="1"/>
</dbReference>
<evidence type="ECO:0000256" key="7">
    <source>
        <dbReference type="ARBA" id="ARBA00022840"/>
    </source>
</evidence>
<gene>
    <name evidence="14" type="ORF">CLV30_11140</name>
</gene>
<evidence type="ECO:0000256" key="4">
    <source>
        <dbReference type="ARBA" id="ARBA00022679"/>
    </source>
</evidence>
<evidence type="ECO:0000256" key="6">
    <source>
        <dbReference type="ARBA" id="ARBA00022777"/>
    </source>
</evidence>
<dbReference type="Pfam" id="PF02518">
    <property type="entry name" value="HATPase_c"/>
    <property type="match status" value="1"/>
</dbReference>
<evidence type="ECO:0000256" key="2">
    <source>
        <dbReference type="ARBA" id="ARBA00012438"/>
    </source>
</evidence>
<feature type="domain" description="Histidine kinase/HSP90-like ATPase" evidence="11">
    <location>
        <begin position="300"/>
        <end position="390"/>
    </location>
</feature>
<feature type="transmembrane region" description="Helical" evidence="10">
    <location>
        <begin position="139"/>
        <end position="159"/>
    </location>
</feature>
<proteinExistence type="predicted"/>
<dbReference type="InterPro" id="IPR003594">
    <property type="entry name" value="HATPase_dom"/>
</dbReference>
<dbReference type="AlphaFoldDB" id="A0A2P8DXX8"/>
<dbReference type="GO" id="GO:0005524">
    <property type="term" value="F:ATP binding"/>
    <property type="evidence" value="ECO:0007669"/>
    <property type="project" value="UniProtKB-KW"/>
</dbReference>
<dbReference type="RefSeq" id="WP_106538101.1">
    <property type="nucleotide sequence ID" value="NZ_PYGE01000011.1"/>
</dbReference>
<evidence type="ECO:0000256" key="3">
    <source>
        <dbReference type="ARBA" id="ARBA00022553"/>
    </source>
</evidence>
<dbReference type="PANTHER" id="PTHR24421:SF10">
    <property type="entry name" value="NITRATE_NITRITE SENSOR PROTEIN NARQ"/>
    <property type="match status" value="1"/>
</dbReference>
<dbReference type="GO" id="GO:0016020">
    <property type="term" value="C:membrane"/>
    <property type="evidence" value="ECO:0007669"/>
    <property type="project" value="InterPro"/>
</dbReference>
<comment type="catalytic activity">
    <reaction evidence="1">
        <text>ATP + protein L-histidine = ADP + protein N-phospho-L-histidine.</text>
        <dbReference type="EC" id="2.7.13.3"/>
    </reaction>
</comment>
<keyword evidence="4" id="KW-0808">Transferase</keyword>
<keyword evidence="6 14" id="KW-0418">Kinase</keyword>
<dbReference type="Gene3D" id="1.20.5.1930">
    <property type="match status" value="1"/>
</dbReference>
<dbReference type="InterPro" id="IPR050482">
    <property type="entry name" value="Sensor_HK_TwoCompSys"/>
</dbReference>
<dbReference type="Pfam" id="PF23539">
    <property type="entry name" value="DUF7134"/>
    <property type="match status" value="1"/>
</dbReference>
<keyword evidence="15" id="KW-1185">Reference proteome</keyword>
<evidence type="ECO:0000259" key="11">
    <source>
        <dbReference type="Pfam" id="PF02518"/>
    </source>
</evidence>
<keyword evidence="10" id="KW-0812">Transmembrane</keyword>
<dbReference type="EC" id="2.7.13.3" evidence="2"/>
<evidence type="ECO:0000313" key="14">
    <source>
        <dbReference type="EMBL" id="PSL02085.1"/>
    </source>
</evidence>
<keyword evidence="8" id="KW-0902">Two-component regulatory system</keyword>
<evidence type="ECO:0000256" key="1">
    <source>
        <dbReference type="ARBA" id="ARBA00000085"/>
    </source>
</evidence>
<dbReference type="GO" id="GO:0046983">
    <property type="term" value="F:protein dimerization activity"/>
    <property type="evidence" value="ECO:0007669"/>
    <property type="project" value="InterPro"/>
</dbReference>
<keyword evidence="3" id="KW-0597">Phosphoprotein</keyword>
<dbReference type="InterPro" id="IPR011712">
    <property type="entry name" value="Sig_transdc_His_kin_sub3_dim/P"/>
</dbReference>
<name>A0A2P8DXX8_9ACTN</name>
<dbReference type="SUPFAM" id="SSF55874">
    <property type="entry name" value="ATPase domain of HSP90 chaperone/DNA topoisomerase II/histidine kinase"/>
    <property type="match status" value="1"/>
</dbReference>